<keyword evidence="1" id="KW-0862">Zinc</keyword>
<dbReference type="PANTHER" id="PTHR30037">
    <property type="entry name" value="DNA-3-METHYLADENINE GLYCOSYLASE 1"/>
    <property type="match status" value="1"/>
</dbReference>
<dbReference type="SUPFAM" id="SSF48150">
    <property type="entry name" value="DNA-glycosylase"/>
    <property type="match status" value="1"/>
</dbReference>
<dbReference type="GO" id="GO:0008725">
    <property type="term" value="F:DNA-3-methyladenine glycosylase activity"/>
    <property type="evidence" value="ECO:0007669"/>
    <property type="project" value="InterPro"/>
</dbReference>
<feature type="binding site" evidence="1">
    <location>
        <position position="9"/>
    </location>
    <ligand>
        <name>Zn(2+)</name>
        <dbReference type="ChEBI" id="CHEBI:29105"/>
    </ligand>
</feature>
<feature type="binding site" evidence="1">
    <location>
        <position position="179"/>
    </location>
    <ligand>
        <name>Zn(2+)</name>
        <dbReference type="ChEBI" id="CHEBI:29105"/>
    </ligand>
</feature>
<proteinExistence type="predicted"/>
<dbReference type="Pfam" id="PF03352">
    <property type="entry name" value="Adenine_glyco"/>
    <property type="match status" value="1"/>
</dbReference>
<dbReference type="InterPro" id="IPR052891">
    <property type="entry name" value="DNA-3mA_glycosylase"/>
</dbReference>
<dbReference type="EMBL" id="FUWO01000004">
    <property type="protein sequence ID" value="SJZ39207.1"/>
    <property type="molecule type" value="Genomic_DNA"/>
</dbReference>
<dbReference type="GO" id="GO:0046872">
    <property type="term" value="F:metal ion binding"/>
    <property type="evidence" value="ECO:0007669"/>
    <property type="project" value="UniProtKB-KW"/>
</dbReference>
<dbReference type="GO" id="GO:0006284">
    <property type="term" value="P:base-excision repair"/>
    <property type="evidence" value="ECO:0007669"/>
    <property type="project" value="InterPro"/>
</dbReference>
<reference evidence="3" key="1">
    <citation type="submission" date="2017-02" db="EMBL/GenBank/DDBJ databases">
        <authorList>
            <person name="Varghese N."/>
            <person name="Submissions S."/>
        </authorList>
    </citation>
    <scope>NUCLEOTIDE SEQUENCE [LARGE SCALE GENOMIC DNA]</scope>
    <source>
        <strain evidence="3">DSM 15739</strain>
    </source>
</reference>
<sequence>MTTNNLSRCHWIEGKPDYYVQYHDEVWGKPEHNDQQLFRWLVLELFHIGLSWQLVLSKIDNFDQAFDYFDYHKIAHYNETKIQSLMSNEGIIRHQQKIRAAINNAQAFIKIQNEFGSFDHYIWSFTNGKTLVREQGQPMLAQSDLSDEVTKDLKKRGFKFLGSVTVYSYLQAIGILNDHDIHCHFR</sequence>
<evidence type="ECO:0000313" key="2">
    <source>
        <dbReference type="EMBL" id="SJZ39207.1"/>
    </source>
</evidence>
<keyword evidence="1" id="KW-0479">Metal-binding</keyword>
<dbReference type="InterPro" id="IPR011257">
    <property type="entry name" value="DNA_glycosylase"/>
</dbReference>
<feature type="binding site" evidence="1">
    <location>
        <position position="183"/>
    </location>
    <ligand>
        <name>Zn(2+)</name>
        <dbReference type="ChEBI" id="CHEBI:29105"/>
    </ligand>
</feature>
<protein>
    <submittedName>
        <fullName evidence="2">DNA-3-methyladenine glycosylase I</fullName>
    </submittedName>
</protein>
<dbReference type="Gene3D" id="1.10.340.30">
    <property type="entry name" value="Hypothetical protein, domain 2"/>
    <property type="match status" value="1"/>
</dbReference>
<evidence type="ECO:0000256" key="1">
    <source>
        <dbReference type="PIRSR" id="PIRSR605019-1"/>
    </source>
</evidence>
<organism evidence="2 3">
    <name type="scientific">Globicatella sulfidifaciens DSM 15739</name>
    <dbReference type="NCBI Taxonomy" id="1121925"/>
    <lineage>
        <taxon>Bacteria</taxon>
        <taxon>Bacillati</taxon>
        <taxon>Bacillota</taxon>
        <taxon>Bacilli</taxon>
        <taxon>Lactobacillales</taxon>
        <taxon>Aerococcaceae</taxon>
        <taxon>Globicatella</taxon>
    </lineage>
</organism>
<dbReference type="InterPro" id="IPR005019">
    <property type="entry name" value="Adenine_glyco"/>
</dbReference>
<dbReference type="Proteomes" id="UP000189941">
    <property type="component" value="Unassembled WGS sequence"/>
</dbReference>
<dbReference type="STRING" id="1121925.SAMN02746011_00631"/>
<evidence type="ECO:0000313" key="3">
    <source>
        <dbReference type="Proteomes" id="UP000189941"/>
    </source>
</evidence>
<name>A0A1T4KA33_9LACT</name>
<gene>
    <name evidence="2" type="ORF">SAMN02746011_00631</name>
</gene>
<dbReference type="OrthoDB" id="9807664at2"/>
<dbReference type="AlphaFoldDB" id="A0A1T4KA33"/>
<dbReference type="PANTHER" id="PTHR30037:SF4">
    <property type="entry name" value="DNA-3-METHYLADENINE GLYCOSYLASE I"/>
    <property type="match status" value="1"/>
</dbReference>
<keyword evidence="3" id="KW-1185">Reference proteome</keyword>
<feature type="binding site" evidence="1">
    <location>
        <position position="23"/>
    </location>
    <ligand>
        <name>Zn(2+)</name>
        <dbReference type="ChEBI" id="CHEBI:29105"/>
    </ligand>
</feature>
<accession>A0A1T4KA33</accession>
<dbReference type="RefSeq" id="WP_078755453.1">
    <property type="nucleotide sequence ID" value="NZ_FUWO01000004.1"/>
</dbReference>